<evidence type="ECO:0000256" key="7">
    <source>
        <dbReference type="ARBA" id="ARBA00049496"/>
    </source>
</evidence>
<keyword evidence="4" id="KW-0809">Transit peptide</keyword>
<dbReference type="STRING" id="61424.A0A2T9XXH8"/>
<evidence type="ECO:0000256" key="1">
    <source>
        <dbReference type="ARBA" id="ARBA00000813"/>
    </source>
</evidence>
<evidence type="ECO:0000256" key="2">
    <source>
        <dbReference type="ARBA" id="ARBA00004173"/>
    </source>
</evidence>
<dbReference type="InterPro" id="IPR039697">
    <property type="entry name" value="Alcohol_dehydrogenase_Fe"/>
</dbReference>
<evidence type="ECO:0000313" key="10">
    <source>
        <dbReference type="EMBL" id="PVU84796.1"/>
    </source>
</evidence>
<feature type="domain" description="Fe-containing alcohol dehydrogenase-like C-terminal" evidence="9">
    <location>
        <begin position="293"/>
        <end position="482"/>
    </location>
</feature>
<dbReference type="GO" id="GO:0047988">
    <property type="term" value="F:hydroxyacid-oxoacid transhydrogenase activity"/>
    <property type="evidence" value="ECO:0007669"/>
    <property type="project" value="UniProtKB-EC"/>
</dbReference>
<evidence type="ECO:0000256" key="5">
    <source>
        <dbReference type="ARBA" id="ARBA00023002"/>
    </source>
</evidence>
<dbReference type="FunFam" id="1.20.1090.10:FF:000003">
    <property type="entry name" value="Probable hydroxyacid-oxoacid transhydrogenase, mitochondrial"/>
    <property type="match status" value="1"/>
</dbReference>
<dbReference type="GO" id="GO:0005739">
    <property type="term" value="C:mitochondrion"/>
    <property type="evidence" value="ECO:0007669"/>
    <property type="project" value="UniProtKB-SubCell"/>
</dbReference>
<dbReference type="AlphaFoldDB" id="A0A2T9XXH8"/>
<dbReference type="Pfam" id="PF00465">
    <property type="entry name" value="Fe-ADH"/>
    <property type="match status" value="1"/>
</dbReference>
<dbReference type="GO" id="GO:0046872">
    <property type="term" value="F:metal ion binding"/>
    <property type="evidence" value="ECO:0007669"/>
    <property type="project" value="InterPro"/>
</dbReference>
<dbReference type="Pfam" id="PF25137">
    <property type="entry name" value="ADH_Fe_C"/>
    <property type="match status" value="1"/>
</dbReference>
<dbReference type="GO" id="GO:0004022">
    <property type="term" value="F:alcohol dehydrogenase (NAD+) activity"/>
    <property type="evidence" value="ECO:0007669"/>
    <property type="project" value="InterPro"/>
</dbReference>
<evidence type="ECO:0000256" key="6">
    <source>
        <dbReference type="ARBA" id="ARBA00023128"/>
    </source>
</evidence>
<dbReference type="Gene3D" id="3.40.50.1970">
    <property type="match status" value="1"/>
</dbReference>
<dbReference type="PANTHER" id="PTHR11496">
    <property type="entry name" value="ALCOHOL DEHYDROGENASE"/>
    <property type="match status" value="1"/>
</dbReference>
<reference evidence="10 11" key="1">
    <citation type="journal article" date="2018" name="MBio">
        <title>Comparative Genomics Reveals the Core Gene Toolbox for the Fungus-Insect Symbiosis.</title>
        <authorList>
            <person name="Wang Y."/>
            <person name="Stata M."/>
            <person name="Wang W."/>
            <person name="Stajich J.E."/>
            <person name="White M.M."/>
            <person name="Moncalvo J.M."/>
        </authorList>
    </citation>
    <scope>NUCLEOTIDE SEQUENCE [LARGE SCALE GENOMIC DNA]</scope>
    <source>
        <strain evidence="10 11">AUS-77-4</strain>
    </source>
</reference>
<evidence type="ECO:0000313" key="11">
    <source>
        <dbReference type="Proteomes" id="UP000245699"/>
    </source>
</evidence>
<evidence type="ECO:0000256" key="4">
    <source>
        <dbReference type="ARBA" id="ARBA00022946"/>
    </source>
</evidence>
<comment type="subcellular location">
    <subcellularLocation>
        <location evidence="2">Mitochondrion</location>
    </subcellularLocation>
</comment>
<dbReference type="Proteomes" id="UP000245699">
    <property type="component" value="Unassembled WGS sequence"/>
</dbReference>
<dbReference type="InterPro" id="IPR042157">
    <property type="entry name" value="HOT"/>
</dbReference>
<evidence type="ECO:0000259" key="8">
    <source>
        <dbReference type="Pfam" id="PF00465"/>
    </source>
</evidence>
<dbReference type="PANTHER" id="PTHR11496:SF83">
    <property type="entry name" value="HYDROXYACID-OXOACID TRANSHYDROGENASE, MITOCHONDRIAL"/>
    <property type="match status" value="1"/>
</dbReference>
<dbReference type="OrthoDB" id="339764at2759"/>
<gene>
    <name evidence="10" type="ORF">BB559_007396</name>
</gene>
<proteinExistence type="inferred from homology"/>
<dbReference type="CDD" id="cd08190">
    <property type="entry name" value="HOT"/>
    <property type="match status" value="1"/>
</dbReference>
<organism evidence="10 11">
    <name type="scientific">Furculomyces boomerangus</name>
    <dbReference type="NCBI Taxonomy" id="61424"/>
    <lineage>
        <taxon>Eukaryota</taxon>
        <taxon>Fungi</taxon>
        <taxon>Fungi incertae sedis</taxon>
        <taxon>Zoopagomycota</taxon>
        <taxon>Kickxellomycotina</taxon>
        <taxon>Harpellomycetes</taxon>
        <taxon>Harpellales</taxon>
        <taxon>Harpellaceae</taxon>
        <taxon>Furculomyces</taxon>
    </lineage>
</organism>
<dbReference type="EMBL" id="MBFT01001234">
    <property type="protein sequence ID" value="PVU84796.1"/>
    <property type="molecule type" value="Genomic_DNA"/>
</dbReference>
<name>A0A2T9XXH8_9FUNG</name>
<dbReference type="FunFam" id="3.40.50.1970:FF:000003">
    <property type="entry name" value="Alcohol dehydrogenase, iron-containing"/>
    <property type="match status" value="1"/>
</dbReference>
<accession>A0A2T9XXH8</accession>
<comment type="caution">
    <text evidence="10">The sequence shown here is derived from an EMBL/GenBank/DDBJ whole genome shotgun (WGS) entry which is preliminary data.</text>
</comment>
<keyword evidence="5" id="KW-0560">Oxidoreductase</keyword>
<feature type="domain" description="Alcohol dehydrogenase iron-type/glycerol dehydrogenase GldA" evidence="8">
    <location>
        <begin position="80"/>
        <end position="244"/>
    </location>
</feature>
<comment type="catalytic activity">
    <reaction evidence="7">
        <text>4-hydroxybutanoate + 2-oxoglutarate = (R)-2-hydroxyglutarate + succinate semialdehyde</text>
        <dbReference type="Rhea" id="RHEA:24734"/>
        <dbReference type="ChEBI" id="CHEBI:15801"/>
        <dbReference type="ChEBI" id="CHEBI:16724"/>
        <dbReference type="ChEBI" id="CHEBI:16810"/>
        <dbReference type="ChEBI" id="CHEBI:57706"/>
        <dbReference type="EC" id="1.1.99.24"/>
    </reaction>
</comment>
<comment type="similarity">
    <text evidence="3">Belongs to the iron-containing alcohol dehydrogenase family. Hydroxyacid-oxoacid transhydrogenase subfamily.</text>
</comment>
<dbReference type="SUPFAM" id="SSF56796">
    <property type="entry name" value="Dehydroquinate synthase-like"/>
    <property type="match status" value="1"/>
</dbReference>
<protein>
    <submittedName>
        <fullName evidence="10">Uncharacterized protein</fullName>
    </submittedName>
</protein>
<dbReference type="Gene3D" id="1.20.1090.10">
    <property type="entry name" value="Dehydroquinate synthase-like - alpha domain"/>
    <property type="match status" value="1"/>
</dbReference>
<keyword evidence="6" id="KW-0496">Mitochondrion</keyword>
<sequence length="604" mass="66163">MKSVPRSRVASLMRLTQSACTCPAHMGGVISRHLPRCKSGSGKSMASQIQNEYAFEMASSNIRYGEGVTRQVSIITTFILKEVGMDARNMKAKKVIVYTDSNITKLHPMKTVIQSLEDNNVPYTVYDKVRAEPSDKSFKDAIEFTRKNGCDLFIAVGGGSSIDTAKVANLYYNYPQADFFDFVNAPVGKGMPIEKKLTPLIAIPTTAGTGSETTGTAVFDFKDLKIKTGIASRALKPILGIVDPLNIRTAPLQVQIASGLDVLFHALESYTNLPYNMRGPAPQNPLDRPPYQGANPISDVWSARALKMTIDSLPQLKRNPGNTKAQSQMILAATYAGIGFGNAGVHLCHGMSYPISGLNKSYIHPQYNTDHSLVPHGISVAITAPSVFKFTSTMDPGRHLEVAKAFGVDISNVKLLDAGEILSDAIKKFLIDLELPDGISAFGYSYSDIPALVEGTLPQKRLISLSPVPTGTEDLSRIFESSINVSLLTSFEEANDYLDWEIGKHVVTIEFKHDGKEYVHLSSENSRRNPRLNIEKALEDLRGAINSAIRGYEGDVSAIAYILLRISGINNEYGFLIKRQHRFPNNTVADITVTICYGRHSNNH</sequence>
<evidence type="ECO:0000259" key="9">
    <source>
        <dbReference type="Pfam" id="PF25137"/>
    </source>
</evidence>
<dbReference type="InterPro" id="IPR001670">
    <property type="entry name" value="ADH_Fe/GldA"/>
</dbReference>
<evidence type="ECO:0000256" key="3">
    <source>
        <dbReference type="ARBA" id="ARBA00010005"/>
    </source>
</evidence>
<dbReference type="InterPro" id="IPR056798">
    <property type="entry name" value="ADH_Fe_C"/>
</dbReference>
<keyword evidence="11" id="KW-1185">Reference proteome</keyword>
<comment type="catalytic activity">
    <reaction evidence="1">
        <text>(S)-3-hydroxybutanoate + 2-oxoglutarate = (R)-2-hydroxyglutarate + acetoacetate</text>
        <dbReference type="Rhea" id="RHEA:23048"/>
        <dbReference type="ChEBI" id="CHEBI:11047"/>
        <dbReference type="ChEBI" id="CHEBI:13705"/>
        <dbReference type="ChEBI" id="CHEBI:15801"/>
        <dbReference type="ChEBI" id="CHEBI:16810"/>
        <dbReference type="EC" id="1.1.99.24"/>
    </reaction>
</comment>